<dbReference type="AlphaFoldDB" id="A0A9V1E6N9"/>
<keyword evidence="11" id="KW-0552">Olfaction</keyword>
<dbReference type="PROSITE" id="PS50262">
    <property type="entry name" value="G_PROTEIN_RECEP_F1_2"/>
    <property type="match status" value="1"/>
</dbReference>
<dbReference type="InterPro" id="IPR017452">
    <property type="entry name" value="GPCR_Rhodpsn_7TM"/>
</dbReference>
<dbReference type="CDD" id="cd15229">
    <property type="entry name" value="7tmA_OR8S1-like"/>
    <property type="match status" value="1"/>
</dbReference>
<evidence type="ECO:0000256" key="3">
    <source>
        <dbReference type="ARBA" id="ARBA00022475"/>
    </source>
</evidence>
<keyword evidence="8 10" id="KW-0675">Receptor</keyword>
<comment type="caution">
    <text evidence="11">Lacks conserved residue(s) required for the propagation of feature annotation.</text>
</comment>
<dbReference type="GO" id="GO:0005886">
    <property type="term" value="C:plasma membrane"/>
    <property type="evidence" value="ECO:0007669"/>
    <property type="project" value="UniProtKB-SubCell"/>
</dbReference>
<accession>A0A9V1E6N9</accession>
<evidence type="ECO:0000256" key="2">
    <source>
        <dbReference type="ARBA" id="ARBA00004651"/>
    </source>
</evidence>
<dbReference type="KEGG" id="ppad:109249301"/>
<dbReference type="InterPro" id="IPR000276">
    <property type="entry name" value="GPCR_Rhodpsn"/>
</dbReference>
<gene>
    <name evidence="14" type="primary">LOC109249301</name>
</gene>
<evidence type="ECO:0000256" key="10">
    <source>
        <dbReference type="RuleBase" id="RU000688"/>
    </source>
</evidence>
<keyword evidence="11" id="KW-0716">Sensory transduction</keyword>
<evidence type="ECO:0000256" key="9">
    <source>
        <dbReference type="ARBA" id="ARBA00023224"/>
    </source>
</evidence>
<dbReference type="RefSeq" id="XP_019275208.2">
    <property type="nucleotide sequence ID" value="XM_019419663.2"/>
</dbReference>
<feature type="transmembrane region" description="Helical" evidence="11">
    <location>
        <begin position="195"/>
        <end position="214"/>
    </location>
</feature>
<evidence type="ECO:0000313" key="14">
    <source>
        <dbReference type="RefSeq" id="XP_019275208.2"/>
    </source>
</evidence>
<keyword evidence="9 10" id="KW-0807">Transducer</keyword>
<dbReference type="Proteomes" id="UP001165780">
    <property type="component" value="Unplaced"/>
</dbReference>
<keyword evidence="3 11" id="KW-1003">Cell membrane</keyword>
<feature type="domain" description="G-protein coupled receptors family 1 profile" evidence="12">
    <location>
        <begin position="39"/>
        <end position="286"/>
    </location>
</feature>
<dbReference type="GO" id="GO:0004930">
    <property type="term" value="F:G protein-coupled receptor activity"/>
    <property type="evidence" value="ECO:0007669"/>
    <property type="project" value="UniProtKB-KW"/>
</dbReference>
<evidence type="ECO:0000256" key="11">
    <source>
        <dbReference type="RuleBase" id="RU363047"/>
    </source>
</evidence>
<sequence>MKNVSMITEFVLLGLSSDPQIQTMLFVLFLGIYLLTLVGNLVMILVIRVDPHLHTPMYFFLGHLSFLDLSFSSVTVPKMLQNFLSQNKSISMWGCITQSFFFTLSGGTEACLLSAMAYDRYAAICHPLVYTMVINRPLCIVIVSIAWTVGFLISLLNSLFIHKLYFCRSNIILHFSCELPPLFPLSCTDPIVNEILLAVSCAFLGLLTLPLILFSYSRIISAILNIRSSEGQAKAFSTCSSHLTVVLLFYGTALFRYISPASGSVLERVVSIQYSVITSLLNPLIYSLKNQEVKAALQRMLKQQKCASWYNKSCVILLRK</sequence>
<dbReference type="Gene3D" id="1.20.1070.10">
    <property type="entry name" value="Rhodopsin 7-helix transmembrane proteins"/>
    <property type="match status" value="1"/>
</dbReference>
<comment type="subcellular location">
    <subcellularLocation>
        <location evidence="2 11">Cell membrane</location>
        <topology evidence="2 11">Multi-pass membrane protein</topology>
    </subcellularLocation>
</comment>
<evidence type="ECO:0000256" key="1">
    <source>
        <dbReference type="ARBA" id="ARBA00003929"/>
    </source>
</evidence>
<evidence type="ECO:0000256" key="8">
    <source>
        <dbReference type="ARBA" id="ARBA00023170"/>
    </source>
</evidence>
<dbReference type="InterPro" id="IPR000725">
    <property type="entry name" value="Olfact_rcpt"/>
</dbReference>
<evidence type="ECO:0000256" key="7">
    <source>
        <dbReference type="ARBA" id="ARBA00023136"/>
    </source>
</evidence>
<comment type="function">
    <text evidence="1">Putative odorant or sperm cell receptor.</text>
</comment>
<dbReference type="GO" id="GO:0004984">
    <property type="term" value="F:olfactory receptor activity"/>
    <property type="evidence" value="ECO:0007669"/>
    <property type="project" value="InterPro"/>
</dbReference>
<dbReference type="Pfam" id="PF13853">
    <property type="entry name" value="7tm_4"/>
    <property type="match status" value="1"/>
</dbReference>
<protein>
    <recommendedName>
        <fullName evidence="11">Olfactory receptor</fullName>
    </recommendedName>
</protein>
<evidence type="ECO:0000256" key="6">
    <source>
        <dbReference type="ARBA" id="ARBA00023040"/>
    </source>
</evidence>
<evidence type="ECO:0000256" key="5">
    <source>
        <dbReference type="ARBA" id="ARBA00022989"/>
    </source>
</evidence>
<dbReference type="PRINTS" id="PR00245">
    <property type="entry name" value="OLFACTORYR"/>
</dbReference>
<dbReference type="PROSITE" id="PS00237">
    <property type="entry name" value="G_PROTEIN_RECEP_F1_1"/>
    <property type="match status" value="1"/>
</dbReference>
<dbReference type="SUPFAM" id="SSF81321">
    <property type="entry name" value="Family A G protein-coupled receptor-like"/>
    <property type="match status" value="1"/>
</dbReference>
<name>A0A9V1E6N9_PANPR</name>
<keyword evidence="13" id="KW-1185">Reference proteome</keyword>
<feature type="transmembrane region" description="Helical" evidence="11">
    <location>
        <begin position="96"/>
        <end position="118"/>
    </location>
</feature>
<dbReference type="GeneID" id="109249301"/>
<feature type="transmembrane region" description="Helical" evidence="11">
    <location>
        <begin position="138"/>
        <end position="161"/>
    </location>
</feature>
<comment type="similarity">
    <text evidence="10">Belongs to the G-protein coupled receptor 1 family.</text>
</comment>
<dbReference type="FunFam" id="1.20.1070.10:FF:000015">
    <property type="entry name" value="Olfactory receptor"/>
    <property type="match status" value="1"/>
</dbReference>
<feature type="transmembrane region" description="Helical" evidence="11">
    <location>
        <begin position="20"/>
        <end position="46"/>
    </location>
</feature>
<dbReference type="PANTHER" id="PTHR48001">
    <property type="entry name" value="OLFACTORY RECEPTOR"/>
    <property type="match status" value="1"/>
</dbReference>
<dbReference type="PRINTS" id="PR00237">
    <property type="entry name" value="GPCRRHODOPSN"/>
</dbReference>
<keyword evidence="4 10" id="KW-0812">Transmembrane</keyword>
<keyword evidence="6 10" id="KW-0297">G-protein coupled receptor</keyword>
<evidence type="ECO:0000259" key="12">
    <source>
        <dbReference type="PROSITE" id="PS50262"/>
    </source>
</evidence>
<proteinExistence type="inferred from homology"/>
<keyword evidence="5 11" id="KW-1133">Transmembrane helix</keyword>
<evidence type="ECO:0000313" key="13">
    <source>
        <dbReference type="Proteomes" id="UP001165780"/>
    </source>
</evidence>
<keyword evidence="7 11" id="KW-0472">Membrane</keyword>
<evidence type="ECO:0000256" key="4">
    <source>
        <dbReference type="ARBA" id="ARBA00022692"/>
    </source>
</evidence>
<reference evidence="14" key="1">
    <citation type="submission" date="2025-08" db="UniProtKB">
        <authorList>
            <consortium name="RefSeq"/>
        </authorList>
    </citation>
    <scope>IDENTIFICATION</scope>
    <source>
        <tissue evidence="14">Whole blood</tissue>
    </source>
</reference>
<organism evidence="13 14">
    <name type="scientific">Panthera pardus</name>
    <name type="common">Leopard</name>
    <name type="synonym">Felis pardus</name>
    <dbReference type="NCBI Taxonomy" id="9691"/>
    <lineage>
        <taxon>Eukaryota</taxon>
        <taxon>Metazoa</taxon>
        <taxon>Chordata</taxon>
        <taxon>Craniata</taxon>
        <taxon>Vertebrata</taxon>
        <taxon>Euteleostomi</taxon>
        <taxon>Mammalia</taxon>
        <taxon>Eutheria</taxon>
        <taxon>Laurasiatheria</taxon>
        <taxon>Carnivora</taxon>
        <taxon>Feliformia</taxon>
        <taxon>Felidae</taxon>
        <taxon>Pantherinae</taxon>
        <taxon>Panthera</taxon>
    </lineage>
</organism>